<dbReference type="InterPro" id="IPR002645">
    <property type="entry name" value="STAS_dom"/>
</dbReference>
<name>A0ABP5RXV0_9ACTN</name>
<gene>
    <name evidence="3" type="ORF">GCM10010430_78370</name>
</gene>
<keyword evidence="4" id="KW-1185">Reference proteome</keyword>
<dbReference type="EMBL" id="BAAATR010000078">
    <property type="protein sequence ID" value="GAA2280659.1"/>
    <property type="molecule type" value="Genomic_DNA"/>
</dbReference>
<dbReference type="InterPro" id="IPR036513">
    <property type="entry name" value="STAS_dom_sf"/>
</dbReference>
<dbReference type="CDD" id="cd07043">
    <property type="entry name" value="STAS_anti-anti-sigma_factors"/>
    <property type="match status" value="1"/>
</dbReference>
<proteinExistence type="predicted"/>
<sequence>MTTARRPRPEPPPPPCDLYGRSQMWIPGEVTEVRGRPARARTAAHGPRQAPHLKHTDRLPAAPQADPSPTPRPGPPGRHTMPAPDMKTATTRIGDALVCSLAGYAHIDNEQDLHHKLHQALAQHPALLVIDLHAVDLFTTSTLHTLLTARRTAFAAGVPLVLAAPTPQARRVLEITQTDTLFRMFPTLTEALHECASSKPGTPLPTSLLQRVGELPLRSGAGAR</sequence>
<dbReference type="PROSITE" id="PS50801">
    <property type="entry name" value="STAS"/>
    <property type="match status" value="1"/>
</dbReference>
<evidence type="ECO:0000313" key="4">
    <source>
        <dbReference type="Proteomes" id="UP001500305"/>
    </source>
</evidence>
<dbReference type="Proteomes" id="UP001500305">
    <property type="component" value="Unassembled WGS sequence"/>
</dbReference>
<dbReference type="PANTHER" id="PTHR33495:SF2">
    <property type="entry name" value="ANTI-SIGMA FACTOR ANTAGONIST TM_1081-RELATED"/>
    <property type="match status" value="1"/>
</dbReference>
<dbReference type="Pfam" id="PF01740">
    <property type="entry name" value="STAS"/>
    <property type="match status" value="1"/>
</dbReference>
<evidence type="ECO:0000313" key="3">
    <source>
        <dbReference type="EMBL" id="GAA2280659.1"/>
    </source>
</evidence>
<reference evidence="4" key="1">
    <citation type="journal article" date="2019" name="Int. J. Syst. Evol. Microbiol.">
        <title>The Global Catalogue of Microorganisms (GCM) 10K type strain sequencing project: providing services to taxonomists for standard genome sequencing and annotation.</title>
        <authorList>
            <consortium name="The Broad Institute Genomics Platform"/>
            <consortium name="The Broad Institute Genome Sequencing Center for Infectious Disease"/>
            <person name="Wu L."/>
            <person name="Ma J."/>
        </authorList>
    </citation>
    <scope>NUCLEOTIDE SEQUENCE [LARGE SCALE GENOMIC DNA]</scope>
    <source>
        <strain evidence="4">JCM 7356</strain>
    </source>
</reference>
<dbReference type="Gene3D" id="3.30.750.24">
    <property type="entry name" value="STAS domain"/>
    <property type="match status" value="1"/>
</dbReference>
<dbReference type="PANTHER" id="PTHR33495">
    <property type="entry name" value="ANTI-SIGMA FACTOR ANTAGONIST TM_1081-RELATED-RELATED"/>
    <property type="match status" value="1"/>
</dbReference>
<protein>
    <recommendedName>
        <fullName evidence="2">STAS domain-containing protein</fullName>
    </recommendedName>
</protein>
<feature type="domain" description="STAS" evidence="2">
    <location>
        <begin position="86"/>
        <end position="195"/>
    </location>
</feature>
<comment type="caution">
    <text evidence="3">The sequence shown here is derived from an EMBL/GenBank/DDBJ whole genome shotgun (WGS) entry which is preliminary data.</text>
</comment>
<evidence type="ECO:0000256" key="1">
    <source>
        <dbReference type="SAM" id="MobiDB-lite"/>
    </source>
</evidence>
<accession>A0ABP5RXV0</accession>
<feature type="region of interest" description="Disordered" evidence="1">
    <location>
        <begin position="1"/>
        <end position="86"/>
    </location>
</feature>
<evidence type="ECO:0000259" key="2">
    <source>
        <dbReference type="PROSITE" id="PS50801"/>
    </source>
</evidence>
<organism evidence="3 4">
    <name type="scientific">Kitasatospora cystarginea</name>
    <dbReference type="NCBI Taxonomy" id="58350"/>
    <lineage>
        <taxon>Bacteria</taxon>
        <taxon>Bacillati</taxon>
        <taxon>Actinomycetota</taxon>
        <taxon>Actinomycetes</taxon>
        <taxon>Kitasatosporales</taxon>
        <taxon>Streptomycetaceae</taxon>
        <taxon>Kitasatospora</taxon>
    </lineage>
</organism>
<dbReference type="SUPFAM" id="SSF52091">
    <property type="entry name" value="SpoIIaa-like"/>
    <property type="match status" value="1"/>
</dbReference>
<feature type="compositionally biased region" description="Pro residues" evidence="1">
    <location>
        <begin position="66"/>
        <end position="76"/>
    </location>
</feature>